<dbReference type="AlphaFoldDB" id="A0A0X8JJM9"/>
<evidence type="ECO:0000313" key="5">
    <source>
        <dbReference type="Proteomes" id="UP000069241"/>
    </source>
</evidence>
<keyword evidence="1" id="KW-0597">Phosphoprotein</keyword>
<dbReference type="InterPro" id="IPR003607">
    <property type="entry name" value="HD/PDEase_dom"/>
</dbReference>
<dbReference type="Pfam" id="PF00072">
    <property type="entry name" value="Response_reg"/>
    <property type="match status" value="1"/>
</dbReference>
<sequence length="372" mass="41551">MSAVVSDAAPAPSRVLIVDDAPENLRILSESLRGDYTIMFAKNGRDALRLADGKPTPDLILLDVIMPGMNGYEVCRRLKESARTRDIPVMFITAQNEEIDEAEGLSLGAQDYIKKPFQASLVRSRVANQLEFKRYRDHLKELVDERTRQLALTQEATIHAMASLAEWRDPETGAHIKRTQNYVRALAEYMATLPQYADRLDADAISWLYLSAPLHDVGKVAIADAVLQKPGPLTDEEYEAMKEHTVRGRAVLASAEQVLGGNSFLRVASDIAYCHHERWDGKGYPRGLKGDEIPLSARLMSVADVYDALRSQRVYKPPMNHEMAAKIILAGRGTQFAPDVVDAFATIQNRFRDIAERYSDQDDADKRVDAPV</sequence>
<evidence type="ECO:0000256" key="1">
    <source>
        <dbReference type="PROSITE-ProRule" id="PRU00169"/>
    </source>
</evidence>
<feature type="domain" description="Response regulatory" evidence="2">
    <location>
        <begin position="14"/>
        <end position="130"/>
    </location>
</feature>
<dbReference type="Gene3D" id="3.40.50.2300">
    <property type="match status" value="1"/>
</dbReference>
<protein>
    <submittedName>
        <fullName evidence="4">Two-component system response regulator</fullName>
    </submittedName>
</protein>
<dbReference type="Proteomes" id="UP000069241">
    <property type="component" value="Chromosome"/>
</dbReference>
<name>A0A0X8JJM9_9BACT</name>
<dbReference type="SUPFAM" id="SSF109604">
    <property type="entry name" value="HD-domain/PDEase-like"/>
    <property type="match status" value="1"/>
</dbReference>
<dbReference type="PROSITE" id="PS51832">
    <property type="entry name" value="HD_GYP"/>
    <property type="match status" value="1"/>
</dbReference>
<gene>
    <name evidence="4" type="ORF">AXF13_07705</name>
</gene>
<dbReference type="InterPro" id="IPR001789">
    <property type="entry name" value="Sig_transdc_resp-reg_receiver"/>
</dbReference>
<dbReference type="PANTHER" id="PTHR45228">
    <property type="entry name" value="CYCLIC DI-GMP PHOSPHODIESTERASE TM_0186-RELATED"/>
    <property type="match status" value="1"/>
</dbReference>
<accession>A0A0X8JJM9</accession>
<dbReference type="InterPro" id="IPR052020">
    <property type="entry name" value="Cyclic_di-GMP/3'3'-cGAMP_PDE"/>
</dbReference>
<dbReference type="CDD" id="cd00077">
    <property type="entry name" value="HDc"/>
    <property type="match status" value="1"/>
</dbReference>
<dbReference type="Pfam" id="PF13487">
    <property type="entry name" value="HD_5"/>
    <property type="match status" value="1"/>
</dbReference>
<proteinExistence type="predicted"/>
<dbReference type="InterPro" id="IPR037522">
    <property type="entry name" value="HD_GYP_dom"/>
</dbReference>
<reference evidence="5" key="1">
    <citation type="submission" date="2016-02" db="EMBL/GenBank/DDBJ databases">
        <authorList>
            <person name="Holder M.E."/>
            <person name="Ajami N.J."/>
            <person name="Petrosino J.F."/>
        </authorList>
    </citation>
    <scope>NUCLEOTIDE SEQUENCE [LARGE SCALE GENOMIC DNA]</scope>
    <source>
        <strain evidence="5">CCUG 45958</strain>
    </source>
</reference>
<dbReference type="SMART" id="SM00471">
    <property type="entry name" value="HDc"/>
    <property type="match status" value="1"/>
</dbReference>
<dbReference type="InterPro" id="IPR011006">
    <property type="entry name" value="CheY-like_superfamily"/>
</dbReference>
<dbReference type="STRING" id="44742.AXF13_07705"/>
<dbReference type="RefSeq" id="WP_062252309.1">
    <property type="nucleotide sequence ID" value="NZ_CP014229.1"/>
</dbReference>
<keyword evidence="5" id="KW-1185">Reference proteome</keyword>
<evidence type="ECO:0000259" key="3">
    <source>
        <dbReference type="PROSITE" id="PS51832"/>
    </source>
</evidence>
<feature type="modified residue" description="4-aspartylphosphate" evidence="1">
    <location>
        <position position="63"/>
    </location>
</feature>
<dbReference type="Gene3D" id="1.10.3210.10">
    <property type="entry name" value="Hypothetical protein af1432"/>
    <property type="match status" value="1"/>
</dbReference>
<dbReference type="KEGG" id="dfi:AXF13_07705"/>
<dbReference type="PANTHER" id="PTHR45228:SF5">
    <property type="entry name" value="CYCLIC DI-GMP PHOSPHODIESTERASE VC_1348-RELATED"/>
    <property type="match status" value="1"/>
</dbReference>
<dbReference type="PROSITE" id="PS50110">
    <property type="entry name" value="RESPONSE_REGULATORY"/>
    <property type="match status" value="1"/>
</dbReference>
<feature type="domain" description="HD-GYP" evidence="3">
    <location>
        <begin position="150"/>
        <end position="360"/>
    </location>
</feature>
<organism evidence="4 5">
    <name type="scientific">Desulfovibrio fairfieldensis</name>
    <dbReference type="NCBI Taxonomy" id="44742"/>
    <lineage>
        <taxon>Bacteria</taxon>
        <taxon>Pseudomonadati</taxon>
        <taxon>Thermodesulfobacteriota</taxon>
        <taxon>Desulfovibrionia</taxon>
        <taxon>Desulfovibrionales</taxon>
        <taxon>Desulfovibrionaceae</taxon>
        <taxon>Desulfovibrio</taxon>
    </lineage>
</organism>
<evidence type="ECO:0000313" key="4">
    <source>
        <dbReference type="EMBL" id="AMD90010.1"/>
    </source>
</evidence>
<evidence type="ECO:0000259" key="2">
    <source>
        <dbReference type="PROSITE" id="PS50110"/>
    </source>
</evidence>
<dbReference type="EMBL" id="CP014229">
    <property type="protein sequence ID" value="AMD90010.1"/>
    <property type="molecule type" value="Genomic_DNA"/>
</dbReference>
<dbReference type="SUPFAM" id="SSF52172">
    <property type="entry name" value="CheY-like"/>
    <property type="match status" value="1"/>
</dbReference>
<dbReference type="SMART" id="SM00448">
    <property type="entry name" value="REC"/>
    <property type="match status" value="1"/>
</dbReference>
<dbReference type="GO" id="GO:0000160">
    <property type="term" value="P:phosphorelay signal transduction system"/>
    <property type="evidence" value="ECO:0007669"/>
    <property type="project" value="InterPro"/>
</dbReference>